<dbReference type="InterPro" id="IPR001584">
    <property type="entry name" value="Integrase_cat-core"/>
</dbReference>
<comment type="caution">
    <text evidence="2">The sequence shown here is derived from an EMBL/GenBank/DDBJ whole genome shotgun (WGS) entry which is preliminary data.</text>
</comment>
<dbReference type="SUPFAM" id="SSF53098">
    <property type="entry name" value="Ribonuclease H-like"/>
    <property type="match status" value="1"/>
</dbReference>
<dbReference type="Pfam" id="PF00665">
    <property type="entry name" value="rve"/>
    <property type="match status" value="1"/>
</dbReference>
<reference evidence="2" key="2">
    <citation type="journal article" date="2023" name="Curr. Microbiol.">
        <title>Granulicatella seriolae sp. nov., a Novel Facultative Anaerobe Isolated from Yellowtail Marine Fish.</title>
        <authorList>
            <person name="Lee M."/>
            <person name="Choi Y.J."/>
            <person name="Farooq A."/>
            <person name="Jeong J.B."/>
            <person name="Jung M.Y."/>
        </authorList>
    </citation>
    <scope>NUCLEOTIDE SEQUENCE</scope>
    <source>
        <strain evidence="2">S8</strain>
    </source>
</reference>
<evidence type="ECO:0000259" key="1">
    <source>
        <dbReference type="PROSITE" id="PS50994"/>
    </source>
</evidence>
<dbReference type="PANTHER" id="PTHR46889:SF5">
    <property type="entry name" value="INTEGRASE PROTEIN"/>
    <property type="match status" value="1"/>
</dbReference>
<proteinExistence type="predicted"/>
<protein>
    <submittedName>
        <fullName evidence="2">IS3 family transposase</fullName>
    </submittedName>
</protein>
<reference evidence="2" key="3">
    <citation type="journal article" date="2023" name="Microbiol. Resour. Announc.">
        <title>Draft Genome Sequence of Granulicatella sp. Strain S8, Isolated from a Marine Fish, Seriola quinqueradiata.</title>
        <authorList>
            <person name="Lee M."/>
            <person name="Farooq A."/>
            <person name="Jeong J.B."/>
            <person name="Jung M.Y."/>
        </authorList>
    </citation>
    <scope>NUCLEOTIDE SEQUENCE</scope>
    <source>
        <strain evidence="2">S8</strain>
    </source>
</reference>
<dbReference type="NCBIfam" id="NF033516">
    <property type="entry name" value="transpos_IS3"/>
    <property type="match status" value="1"/>
</dbReference>
<reference evidence="2" key="1">
    <citation type="submission" date="2022-07" db="EMBL/GenBank/DDBJ databases">
        <authorList>
            <person name="Jung M.-Y."/>
            <person name="Lee M."/>
        </authorList>
    </citation>
    <scope>NUCLEOTIDE SEQUENCE</scope>
    <source>
        <strain evidence="2">S8</strain>
    </source>
</reference>
<sequence length="231" mass="27097">LHQGIKMNRKKIQRLMRKYQLFCSIRKPNPYKKIARATQENITKPNILNRQFKDSEPKTVILTDITYIPYGQGQVAYLSVMKDCRTKQILAYELSESLAVDFVLNTVTKLLKHHQIPKQQKTLIHSDQGTHYTSIAFQTILKDNELRQSMSRRGNCWDNAPVESFFGHMKDDLPDLSLVRDYSAIQQIVDDHMHYYNNYRYQWDLAKLSPNQFEQYLKTGVHPLAHLIDVA</sequence>
<dbReference type="InterPro" id="IPR048020">
    <property type="entry name" value="Transpos_IS3"/>
</dbReference>
<dbReference type="RefSeq" id="WP_256946010.1">
    <property type="nucleotide sequence ID" value="NZ_JANHNZ010000025.1"/>
</dbReference>
<evidence type="ECO:0000313" key="2">
    <source>
        <dbReference type="EMBL" id="MCQ9210905.1"/>
    </source>
</evidence>
<keyword evidence="3" id="KW-1185">Reference proteome</keyword>
<name>A0ABT1WTJ9_9LACT</name>
<organism evidence="2 3">
    <name type="scientific">Granulicatella seriolae</name>
    <dbReference type="NCBI Taxonomy" id="2967226"/>
    <lineage>
        <taxon>Bacteria</taxon>
        <taxon>Bacillati</taxon>
        <taxon>Bacillota</taxon>
        <taxon>Bacilli</taxon>
        <taxon>Lactobacillales</taxon>
        <taxon>Carnobacteriaceae</taxon>
        <taxon>Granulicatella</taxon>
    </lineage>
</organism>
<dbReference type="Gene3D" id="3.30.420.10">
    <property type="entry name" value="Ribonuclease H-like superfamily/Ribonuclease H"/>
    <property type="match status" value="1"/>
</dbReference>
<dbReference type="Proteomes" id="UP001059480">
    <property type="component" value="Unassembled WGS sequence"/>
</dbReference>
<dbReference type="InterPro" id="IPR012337">
    <property type="entry name" value="RNaseH-like_sf"/>
</dbReference>
<dbReference type="PANTHER" id="PTHR46889">
    <property type="entry name" value="TRANSPOSASE INSF FOR INSERTION SEQUENCE IS3B-RELATED"/>
    <property type="match status" value="1"/>
</dbReference>
<evidence type="ECO:0000313" key="3">
    <source>
        <dbReference type="Proteomes" id="UP001059480"/>
    </source>
</evidence>
<dbReference type="InterPro" id="IPR036397">
    <property type="entry name" value="RNaseH_sf"/>
</dbReference>
<gene>
    <name evidence="2" type="ORF">NPA36_10220</name>
</gene>
<dbReference type="Pfam" id="PF13333">
    <property type="entry name" value="rve_2"/>
    <property type="match status" value="1"/>
</dbReference>
<feature type="non-terminal residue" evidence="2">
    <location>
        <position position="1"/>
    </location>
</feature>
<dbReference type="PROSITE" id="PS50994">
    <property type="entry name" value="INTEGRASE"/>
    <property type="match status" value="1"/>
</dbReference>
<feature type="domain" description="Integrase catalytic" evidence="1">
    <location>
        <begin position="53"/>
        <end position="218"/>
    </location>
</feature>
<accession>A0ABT1WTJ9</accession>
<dbReference type="EMBL" id="JANHNZ010000025">
    <property type="protein sequence ID" value="MCQ9210905.1"/>
    <property type="molecule type" value="Genomic_DNA"/>
</dbReference>
<dbReference type="InterPro" id="IPR050900">
    <property type="entry name" value="Transposase_IS3/IS150/IS904"/>
</dbReference>